<reference evidence="1 2" key="1">
    <citation type="journal article" date="2018" name="PLoS Genet.">
        <title>Population sequencing reveals clonal diversity and ancestral inbreeding in the grapevine cultivar Chardonnay.</title>
        <authorList>
            <person name="Roach M.J."/>
            <person name="Johnson D.L."/>
            <person name="Bohlmann J."/>
            <person name="van Vuuren H.J."/>
            <person name="Jones S.J."/>
            <person name="Pretorius I.S."/>
            <person name="Schmidt S.A."/>
            <person name="Borneman A.R."/>
        </authorList>
    </citation>
    <scope>NUCLEOTIDE SEQUENCE [LARGE SCALE GENOMIC DNA]</scope>
    <source>
        <strain evidence="2">cv. Chardonnay</strain>
        <tissue evidence="1">Leaf</tissue>
    </source>
</reference>
<name>A0A438BY32_VITVI</name>
<comment type="caution">
    <text evidence="1">The sequence shown here is derived from an EMBL/GenBank/DDBJ whole genome shotgun (WGS) entry which is preliminary data.</text>
</comment>
<dbReference type="Proteomes" id="UP000288805">
    <property type="component" value="Unassembled WGS sequence"/>
</dbReference>
<gene>
    <name evidence="1" type="ORF">CK203_073057</name>
</gene>
<dbReference type="AlphaFoldDB" id="A0A438BY32"/>
<organism evidence="1 2">
    <name type="scientific">Vitis vinifera</name>
    <name type="common">Grape</name>
    <dbReference type="NCBI Taxonomy" id="29760"/>
    <lineage>
        <taxon>Eukaryota</taxon>
        <taxon>Viridiplantae</taxon>
        <taxon>Streptophyta</taxon>
        <taxon>Embryophyta</taxon>
        <taxon>Tracheophyta</taxon>
        <taxon>Spermatophyta</taxon>
        <taxon>Magnoliopsida</taxon>
        <taxon>eudicotyledons</taxon>
        <taxon>Gunneridae</taxon>
        <taxon>Pentapetalae</taxon>
        <taxon>rosids</taxon>
        <taxon>Vitales</taxon>
        <taxon>Vitaceae</taxon>
        <taxon>Viteae</taxon>
        <taxon>Vitis</taxon>
    </lineage>
</organism>
<accession>A0A438BY32</accession>
<sequence length="341" mass="38933">MKYTSGYTKPTFGTFETLSTRYLSRSMENRRFMWHVTHIDTYYAARPTSSNLHDLKSCSASYTQPHQGCRGLCGRASGGLRVVTLNPGVELNLPALETDFDSPRVCAWCKLTPDIWDRVLRNCEAKYRGTEKDMKSGKAPGATNTMQQFKKSGNMRRTVQPYMTNLETNTCSPSILSRNYRQPKRGEPWVEVKFKDENQRIRFLSFNCSSKKKEEEEEDKSNLPIGVFCHRAQKQSCRGIGWIWFLTDHRYVGNQDILIQCFRDSSLSSIASDQYQFILDIAIRISPKSGVLVGPLLAKYGWLYYKYVREIPFALTGSLNLAKATSEGNTVILFVARANDK</sequence>
<protein>
    <submittedName>
        <fullName evidence="1">Uncharacterized protein</fullName>
    </submittedName>
</protein>
<dbReference type="EMBL" id="QGNW01002594">
    <property type="protein sequence ID" value="RVW15909.1"/>
    <property type="molecule type" value="Genomic_DNA"/>
</dbReference>
<proteinExistence type="predicted"/>
<evidence type="ECO:0000313" key="1">
    <source>
        <dbReference type="EMBL" id="RVW15909.1"/>
    </source>
</evidence>
<evidence type="ECO:0000313" key="2">
    <source>
        <dbReference type="Proteomes" id="UP000288805"/>
    </source>
</evidence>